<evidence type="ECO:0000259" key="1">
    <source>
        <dbReference type="Pfam" id="PF17390"/>
    </source>
</evidence>
<dbReference type="InterPro" id="IPR035398">
    <property type="entry name" value="Bac_rhamnosid_C"/>
</dbReference>
<evidence type="ECO:0000313" key="3">
    <source>
        <dbReference type="Proteomes" id="UP001595789"/>
    </source>
</evidence>
<accession>A0ABV8PA69</accession>
<feature type="domain" description="Alpha-L-rhamnosidase C-terminal" evidence="1">
    <location>
        <begin position="7"/>
        <end position="51"/>
    </location>
</feature>
<evidence type="ECO:0000313" key="2">
    <source>
        <dbReference type="EMBL" id="MFC4211016.1"/>
    </source>
</evidence>
<dbReference type="Pfam" id="PF17390">
    <property type="entry name" value="Bac_rhamnosid_C"/>
    <property type="match status" value="1"/>
</dbReference>
<sequence>MGKYYLGVSPLSAGYETYTIQPNLGGLEWMEGKVPTPNGDILVYMNKKEIKVSAATGSGKLRFKSKTKPQLKGAEIKEISKGIYEVTIEKGVNYLVKYSS</sequence>
<dbReference type="Proteomes" id="UP001595789">
    <property type="component" value="Unassembled WGS sequence"/>
</dbReference>
<dbReference type="RefSeq" id="WP_378983499.1">
    <property type="nucleotide sequence ID" value="NZ_JBHSBW010000007.1"/>
</dbReference>
<name>A0ABV8PA69_9SPHI</name>
<organism evidence="2 3">
    <name type="scientific">Pedobacter lithocola</name>
    <dbReference type="NCBI Taxonomy" id="1908239"/>
    <lineage>
        <taxon>Bacteria</taxon>
        <taxon>Pseudomonadati</taxon>
        <taxon>Bacteroidota</taxon>
        <taxon>Sphingobacteriia</taxon>
        <taxon>Sphingobacteriales</taxon>
        <taxon>Sphingobacteriaceae</taxon>
        <taxon>Pedobacter</taxon>
    </lineage>
</organism>
<reference evidence="3" key="1">
    <citation type="journal article" date="2019" name="Int. J. Syst. Evol. Microbiol.">
        <title>The Global Catalogue of Microorganisms (GCM) 10K type strain sequencing project: providing services to taxonomists for standard genome sequencing and annotation.</title>
        <authorList>
            <consortium name="The Broad Institute Genomics Platform"/>
            <consortium name="The Broad Institute Genome Sequencing Center for Infectious Disease"/>
            <person name="Wu L."/>
            <person name="Ma J."/>
        </authorList>
    </citation>
    <scope>NUCLEOTIDE SEQUENCE [LARGE SCALE GENOMIC DNA]</scope>
    <source>
        <strain evidence="3">CCM 8691</strain>
    </source>
</reference>
<keyword evidence="3" id="KW-1185">Reference proteome</keyword>
<gene>
    <name evidence="2" type="ORF">ACFOWA_07485</name>
</gene>
<proteinExistence type="predicted"/>
<dbReference type="EMBL" id="JBHSBW010000007">
    <property type="protein sequence ID" value="MFC4211016.1"/>
    <property type="molecule type" value="Genomic_DNA"/>
</dbReference>
<dbReference type="Gene3D" id="2.60.420.10">
    <property type="entry name" value="Maltose phosphorylase, domain 3"/>
    <property type="match status" value="1"/>
</dbReference>
<comment type="caution">
    <text evidence="2">The sequence shown here is derived from an EMBL/GenBank/DDBJ whole genome shotgun (WGS) entry which is preliminary data.</text>
</comment>
<protein>
    <submittedName>
        <fullName evidence="2">Alpha-L-rhamnosidase C-terminal domain-containing protein</fullName>
    </submittedName>
</protein>